<dbReference type="InterPro" id="IPR011330">
    <property type="entry name" value="Glyco_hydro/deAcase_b/a-brl"/>
</dbReference>
<dbReference type="GO" id="GO:0046872">
    <property type="term" value="F:metal ion binding"/>
    <property type="evidence" value="ECO:0007669"/>
    <property type="project" value="UniProtKB-KW"/>
</dbReference>
<dbReference type="EMBL" id="DXDD01000047">
    <property type="protein sequence ID" value="HIY59792.1"/>
    <property type="molecule type" value="Genomic_DNA"/>
</dbReference>
<dbReference type="Gene3D" id="3.20.20.370">
    <property type="entry name" value="Glycoside hydrolase/deacetylase"/>
    <property type="match status" value="1"/>
</dbReference>
<evidence type="ECO:0000313" key="6">
    <source>
        <dbReference type="EMBL" id="HIY59792.1"/>
    </source>
</evidence>
<evidence type="ECO:0000313" key="7">
    <source>
        <dbReference type="Proteomes" id="UP000824007"/>
    </source>
</evidence>
<dbReference type="GO" id="GO:0016787">
    <property type="term" value="F:hydrolase activity"/>
    <property type="evidence" value="ECO:0007669"/>
    <property type="project" value="UniProtKB-KW"/>
</dbReference>
<dbReference type="GO" id="GO:0019213">
    <property type="term" value="F:deacetylase activity"/>
    <property type="evidence" value="ECO:0007669"/>
    <property type="project" value="TreeGrafter"/>
</dbReference>
<keyword evidence="5" id="KW-0119">Carbohydrate metabolism</keyword>
<dbReference type="Proteomes" id="UP000824007">
    <property type="component" value="Unassembled WGS sequence"/>
</dbReference>
<gene>
    <name evidence="6" type="ORF">H9831_03790</name>
</gene>
<dbReference type="GO" id="GO:0005975">
    <property type="term" value="P:carbohydrate metabolic process"/>
    <property type="evidence" value="ECO:0007669"/>
    <property type="project" value="InterPro"/>
</dbReference>
<accession>A0A9D1YRF1</accession>
<sequence length="305" mass="35267">MPRIEIHADDYAISPHSSEDILSCLREGKLDGISILTNMSCYEEYAAKLKAEYDSLPKKPRLTVHLNFMEGHCAADPAEVPHLVDEKGYFNISWGTLFKWNYTPKLFLPLKKELKAEIAAQTERFRKVFGTRMPLRFDGHQHTQMIPVVYWALLEVIVERRCATEYIRVTKEPILPFLKAPGLWRTFRPVNGIKNLILNFLAPGMEKTVVRNHPSWQKETPPMFLWGLVMSGQMDEARVKRLLPAMKERADRRGRSLEILFHPGTVLPEELGEEFCNQGANRFHVSEGRRTEYQAVMSLTEEDLR</sequence>
<dbReference type="SUPFAM" id="SSF88713">
    <property type="entry name" value="Glycoside hydrolase/deacetylase"/>
    <property type="match status" value="1"/>
</dbReference>
<reference evidence="6" key="2">
    <citation type="submission" date="2021-04" db="EMBL/GenBank/DDBJ databases">
        <authorList>
            <person name="Gilroy R."/>
        </authorList>
    </citation>
    <scope>NUCLEOTIDE SEQUENCE</scope>
    <source>
        <strain evidence="6">ChiSxjej3B15-24422</strain>
    </source>
</reference>
<evidence type="ECO:0000256" key="2">
    <source>
        <dbReference type="ARBA" id="ARBA00022723"/>
    </source>
</evidence>
<evidence type="ECO:0000256" key="4">
    <source>
        <dbReference type="ARBA" id="ARBA00022842"/>
    </source>
</evidence>
<evidence type="ECO:0000256" key="3">
    <source>
        <dbReference type="ARBA" id="ARBA00022801"/>
    </source>
</evidence>
<keyword evidence="3" id="KW-0378">Hydrolase</keyword>
<comment type="cofactor">
    <cofactor evidence="1">
        <name>Mg(2+)</name>
        <dbReference type="ChEBI" id="CHEBI:18420"/>
    </cofactor>
</comment>
<dbReference type="PANTHER" id="PTHR31609">
    <property type="entry name" value="YDJC DEACETYLASE FAMILY MEMBER"/>
    <property type="match status" value="1"/>
</dbReference>
<dbReference type="InterPro" id="IPR006879">
    <property type="entry name" value="YdjC-like"/>
</dbReference>
<comment type="caution">
    <text evidence="6">The sequence shown here is derived from an EMBL/GenBank/DDBJ whole genome shotgun (WGS) entry which is preliminary data.</text>
</comment>
<evidence type="ECO:0000256" key="1">
    <source>
        <dbReference type="ARBA" id="ARBA00001946"/>
    </source>
</evidence>
<protein>
    <submittedName>
        <fullName evidence="6">ChbG/HpnK family deacetylase</fullName>
    </submittedName>
</protein>
<name>A0A9D1YRF1_9FIRM</name>
<keyword evidence="4" id="KW-0460">Magnesium</keyword>
<keyword evidence="2" id="KW-0479">Metal-binding</keyword>
<dbReference type="AlphaFoldDB" id="A0A9D1YRF1"/>
<proteinExistence type="predicted"/>
<evidence type="ECO:0000256" key="5">
    <source>
        <dbReference type="ARBA" id="ARBA00023277"/>
    </source>
</evidence>
<dbReference type="Pfam" id="PF04794">
    <property type="entry name" value="YdjC"/>
    <property type="match status" value="1"/>
</dbReference>
<organism evidence="6 7">
    <name type="scientific">Candidatus Eisenbergiella pullistercoris</name>
    <dbReference type="NCBI Taxonomy" id="2838555"/>
    <lineage>
        <taxon>Bacteria</taxon>
        <taxon>Bacillati</taxon>
        <taxon>Bacillota</taxon>
        <taxon>Clostridia</taxon>
        <taxon>Lachnospirales</taxon>
        <taxon>Lachnospiraceae</taxon>
        <taxon>Eisenbergiella</taxon>
    </lineage>
</organism>
<dbReference type="PANTHER" id="PTHR31609:SF1">
    <property type="entry name" value="CARBOHYDRATE DEACETYLASE"/>
    <property type="match status" value="1"/>
</dbReference>
<reference evidence="6" key="1">
    <citation type="journal article" date="2021" name="PeerJ">
        <title>Extensive microbial diversity within the chicken gut microbiome revealed by metagenomics and culture.</title>
        <authorList>
            <person name="Gilroy R."/>
            <person name="Ravi A."/>
            <person name="Getino M."/>
            <person name="Pursley I."/>
            <person name="Horton D.L."/>
            <person name="Alikhan N.F."/>
            <person name="Baker D."/>
            <person name="Gharbi K."/>
            <person name="Hall N."/>
            <person name="Watson M."/>
            <person name="Adriaenssens E.M."/>
            <person name="Foster-Nyarko E."/>
            <person name="Jarju S."/>
            <person name="Secka A."/>
            <person name="Antonio M."/>
            <person name="Oren A."/>
            <person name="Chaudhuri R.R."/>
            <person name="La Ragione R."/>
            <person name="Hildebrand F."/>
            <person name="Pallen M.J."/>
        </authorList>
    </citation>
    <scope>NUCLEOTIDE SEQUENCE</scope>
    <source>
        <strain evidence="6">ChiSxjej3B15-24422</strain>
    </source>
</reference>